<reference evidence="4" key="1">
    <citation type="journal article" date="2021" name="PeerJ">
        <title>Extensive microbial diversity within the chicken gut microbiome revealed by metagenomics and culture.</title>
        <authorList>
            <person name="Gilroy R."/>
            <person name="Ravi A."/>
            <person name="Getino M."/>
            <person name="Pursley I."/>
            <person name="Horton D.L."/>
            <person name="Alikhan N.F."/>
            <person name="Baker D."/>
            <person name="Gharbi K."/>
            <person name="Hall N."/>
            <person name="Watson M."/>
            <person name="Adriaenssens E.M."/>
            <person name="Foster-Nyarko E."/>
            <person name="Jarju S."/>
            <person name="Secka A."/>
            <person name="Antonio M."/>
            <person name="Oren A."/>
            <person name="Chaudhuri R.R."/>
            <person name="La Ragione R."/>
            <person name="Hildebrand F."/>
            <person name="Pallen M.J."/>
        </authorList>
    </citation>
    <scope>NUCLEOTIDE SEQUENCE</scope>
    <source>
        <strain evidence="4">CHK178-16964</strain>
    </source>
</reference>
<dbReference type="EMBL" id="DWZA01000096">
    <property type="protein sequence ID" value="HJA72092.1"/>
    <property type="molecule type" value="Genomic_DNA"/>
</dbReference>
<gene>
    <name evidence="4" type="ORF">IAA07_11060</name>
</gene>
<dbReference type="Pfam" id="PF25917">
    <property type="entry name" value="BSH_RND"/>
    <property type="match status" value="1"/>
</dbReference>
<organism evidence="4 5">
    <name type="scientific">Candidatus Lachnoclostridium stercoravium</name>
    <dbReference type="NCBI Taxonomy" id="2838633"/>
    <lineage>
        <taxon>Bacteria</taxon>
        <taxon>Bacillati</taxon>
        <taxon>Bacillota</taxon>
        <taxon>Clostridia</taxon>
        <taxon>Lachnospirales</taxon>
        <taxon>Lachnospiraceae</taxon>
    </lineage>
</organism>
<sequence>MKKRTVIIGAVVVAVLAAAILPRFFRKEQFGQAVSLPILSAETPVIGDLQLTTDLIGTVEPSDVVYIYPKASGDVTSVNVQAGDAVEEGQLLCTIDTKQVDSAKNSMDTARLNLEKAKADFDRMSLLYGSGGISSQEYEQYQNAYELAQVSYTSAQQNYETQVEYSSITAPISGTVELADMEVHDNVSQSNLICVISGEGGKVVSFSVTERIRDYLNVGDPMSVEKDGKEYSGVIQEVSTMADTQTGLFQVKAALSEDGNLPTGSSVKLSVISERTEGAMLVPVDAVYFEGGNSYLYTYDLDESAVHKIQVETGIYDSEQMEIISGIDADDLVVDTWSSELYEGAKAQYRDADGQIHGESAPAGTPQGEEASAAPESEGADGAQDSSADEASQEGEE</sequence>
<feature type="compositionally biased region" description="Acidic residues" evidence="2">
    <location>
        <begin position="387"/>
        <end position="397"/>
    </location>
</feature>
<feature type="compositionally biased region" description="Low complexity" evidence="2">
    <location>
        <begin position="368"/>
        <end position="383"/>
    </location>
</feature>
<comment type="caution">
    <text evidence="4">The sequence shown here is derived from an EMBL/GenBank/DDBJ whole genome shotgun (WGS) entry which is preliminary data.</text>
</comment>
<dbReference type="GO" id="GO:0015562">
    <property type="term" value="F:efflux transmembrane transporter activity"/>
    <property type="evidence" value="ECO:0007669"/>
    <property type="project" value="TreeGrafter"/>
</dbReference>
<dbReference type="SUPFAM" id="SSF111369">
    <property type="entry name" value="HlyD-like secretion proteins"/>
    <property type="match status" value="1"/>
</dbReference>
<accession>A0A9D2HJN3</accession>
<dbReference type="GO" id="GO:1990281">
    <property type="term" value="C:efflux pump complex"/>
    <property type="evidence" value="ECO:0007669"/>
    <property type="project" value="TreeGrafter"/>
</dbReference>
<feature type="domain" description="Multidrug resistance protein MdtA-like barrel-sandwich hybrid" evidence="3">
    <location>
        <begin position="64"/>
        <end position="189"/>
    </location>
</feature>
<dbReference type="PANTHER" id="PTHR30469:SF15">
    <property type="entry name" value="HLYD FAMILY OF SECRETION PROTEINS"/>
    <property type="match status" value="1"/>
</dbReference>
<dbReference type="PANTHER" id="PTHR30469">
    <property type="entry name" value="MULTIDRUG RESISTANCE PROTEIN MDTA"/>
    <property type="match status" value="1"/>
</dbReference>
<dbReference type="NCBIfam" id="TIGR01730">
    <property type="entry name" value="RND_mfp"/>
    <property type="match status" value="1"/>
</dbReference>
<evidence type="ECO:0000313" key="5">
    <source>
        <dbReference type="Proteomes" id="UP000823900"/>
    </source>
</evidence>
<reference evidence="4" key="2">
    <citation type="submission" date="2021-04" db="EMBL/GenBank/DDBJ databases">
        <authorList>
            <person name="Gilroy R."/>
        </authorList>
    </citation>
    <scope>NUCLEOTIDE SEQUENCE</scope>
    <source>
        <strain evidence="4">CHK178-16964</strain>
    </source>
</reference>
<evidence type="ECO:0000313" key="4">
    <source>
        <dbReference type="EMBL" id="HJA72092.1"/>
    </source>
</evidence>
<evidence type="ECO:0000256" key="1">
    <source>
        <dbReference type="ARBA" id="ARBA00009477"/>
    </source>
</evidence>
<dbReference type="Gene3D" id="2.40.420.20">
    <property type="match status" value="1"/>
</dbReference>
<feature type="region of interest" description="Disordered" evidence="2">
    <location>
        <begin position="350"/>
        <end position="397"/>
    </location>
</feature>
<protein>
    <submittedName>
        <fullName evidence="4">Efflux RND transporter periplasmic adaptor subunit</fullName>
    </submittedName>
</protein>
<dbReference type="AlphaFoldDB" id="A0A9D2HJN3"/>
<name>A0A9D2HJN3_9FIRM</name>
<comment type="similarity">
    <text evidence="1">Belongs to the membrane fusion protein (MFP) (TC 8.A.1) family.</text>
</comment>
<dbReference type="InterPro" id="IPR006143">
    <property type="entry name" value="RND_pump_MFP"/>
</dbReference>
<dbReference type="Gene3D" id="1.10.287.470">
    <property type="entry name" value="Helix hairpin bin"/>
    <property type="match status" value="1"/>
</dbReference>
<proteinExistence type="inferred from homology"/>
<dbReference type="Gene3D" id="2.40.30.170">
    <property type="match status" value="1"/>
</dbReference>
<dbReference type="InterPro" id="IPR058625">
    <property type="entry name" value="MdtA-like_BSH"/>
</dbReference>
<evidence type="ECO:0000256" key="2">
    <source>
        <dbReference type="SAM" id="MobiDB-lite"/>
    </source>
</evidence>
<dbReference type="Gene3D" id="2.40.50.100">
    <property type="match status" value="1"/>
</dbReference>
<evidence type="ECO:0000259" key="3">
    <source>
        <dbReference type="Pfam" id="PF25917"/>
    </source>
</evidence>
<dbReference type="Proteomes" id="UP000823900">
    <property type="component" value="Unassembled WGS sequence"/>
</dbReference>